<evidence type="ECO:0000313" key="2">
    <source>
        <dbReference type="Proteomes" id="UP000243459"/>
    </source>
</evidence>
<accession>A0A5P1FQI8</accession>
<dbReference type="Gramene" id="ONK80362">
    <property type="protein sequence ID" value="ONK80362"/>
    <property type="gene ID" value="A4U43_C01F16840"/>
</dbReference>
<evidence type="ECO:0000313" key="1">
    <source>
        <dbReference type="EMBL" id="ONK80362.1"/>
    </source>
</evidence>
<organism evidence="1 2">
    <name type="scientific">Asparagus officinalis</name>
    <name type="common">Garden asparagus</name>
    <dbReference type="NCBI Taxonomy" id="4686"/>
    <lineage>
        <taxon>Eukaryota</taxon>
        <taxon>Viridiplantae</taxon>
        <taxon>Streptophyta</taxon>
        <taxon>Embryophyta</taxon>
        <taxon>Tracheophyta</taxon>
        <taxon>Spermatophyta</taxon>
        <taxon>Magnoliopsida</taxon>
        <taxon>Liliopsida</taxon>
        <taxon>Asparagales</taxon>
        <taxon>Asparagaceae</taxon>
        <taxon>Asparagoideae</taxon>
        <taxon>Asparagus</taxon>
    </lineage>
</organism>
<dbReference type="Proteomes" id="UP000243459">
    <property type="component" value="Chromosome 1"/>
</dbReference>
<reference evidence="2" key="1">
    <citation type="journal article" date="2017" name="Nat. Commun.">
        <title>The asparagus genome sheds light on the origin and evolution of a young Y chromosome.</title>
        <authorList>
            <person name="Harkess A."/>
            <person name="Zhou J."/>
            <person name="Xu C."/>
            <person name="Bowers J.E."/>
            <person name="Van der Hulst R."/>
            <person name="Ayyampalayam S."/>
            <person name="Mercati F."/>
            <person name="Riccardi P."/>
            <person name="McKain M.R."/>
            <person name="Kakrana A."/>
            <person name="Tang H."/>
            <person name="Ray J."/>
            <person name="Groenendijk J."/>
            <person name="Arikit S."/>
            <person name="Mathioni S.M."/>
            <person name="Nakano M."/>
            <person name="Shan H."/>
            <person name="Telgmann-Rauber A."/>
            <person name="Kanno A."/>
            <person name="Yue Z."/>
            <person name="Chen H."/>
            <person name="Li W."/>
            <person name="Chen Y."/>
            <person name="Xu X."/>
            <person name="Zhang Y."/>
            <person name="Luo S."/>
            <person name="Chen H."/>
            <person name="Gao J."/>
            <person name="Mao Z."/>
            <person name="Pires J.C."/>
            <person name="Luo M."/>
            <person name="Kudrna D."/>
            <person name="Wing R.A."/>
            <person name="Meyers B.C."/>
            <person name="Yi K."/>
            <person name="Kong H."/>
            <person name="Lavrijsen P."/>
            <person name="Sunseri F."/>
            <person name="Falavigna A."/>
            <person name="Ye Y."/>
            <person name="Leebens-Mack J.H."/>
            <person name="Chen G."/>
        </authorList>
    </citation>
    <scope>NUCLEOTIDE SEQUENCE [LARGE SCALE GENOMIC DNA]</scope>
    <source>
        <strain evidence="2">cv. DH0086</strain>
    </source>
</reference>
<keyword evidence="2" id="KW-1185">Reference proteome</keyword>
<sequence length="118" mass="13567">MCRMKIGRNREGILYLKGRLTLAFENHLNQQIIEEHLAEVEATKVRDNKPISLDEEKQVDYEPNYSNAYLTEPDDMSFNCNIGDSSFMLDDEPDFKIIGEAFPTSFLASGNFEHIANF</sequence>
<dbReference type="AlphaFoldDB" id="A0A5P1FQI8"/>
<name>A0A5P1FQI8_ASPOF</name>
<proteinExistence type="predicted"/>
<gene>
    <name evidence="1" type="ORF">A4U43_C01F16840</name>
</gene>
<protein>
    <submittedName>
        <fullName evidence="1">Uncharacterized protein</fullName>
    </submittedName>
</protein>
<dbReference type="EMBL" id="CM007381">
    <property type="protein sequence ID" value="ONK80362.1"/>
    <property type="molecule type" value="Genomic_DNA"/>
</dbReference>